<dbReference type="PANTHER" id="PTHR43133">
    <property type="entry name" value="RNA POLYMERASE ECF-TYPE SIGMA FACTO"/>
    <property type="match status" value="1"/>
</dbReference>
<dbReference type="AlphaFoldDB" id="A0A1J5INN5"/>
<dbReference type="GO" id="GO:0003677">
    <property type="term" value="F:DNA binding"/>
    <property type="evidence" value="ECO:0007669"/>
    <property type="project" value="UniProtKB-KW"/>
</dbReference>
<accession>A0A1J5INN5</accession>
<dbReference type="SUPFAM" id="SSF88659">
    <property type="entry name" value="Sigma3 and sigma4 domains of RNA polymerase sigma factors"/>
    <property type="match status" value="1"/>
</dbReference>
<dbReference type="InterPro" id="IPR013325">
    <property type="entry name" value="RNA_pol_sigma_r2"/>
</dbReference>
<keyword evidence="2" id="KW-0805">Transcription regulation</keyword>
<dbReference type="PANTHER" id="PTHR43133:SF8">
    <property type="entry name" value="RNA POLYMERASE SIGMA FACTOR HI_1459-RELATED"/>
    <property type="match status" value="1"/>
</dbReference>
<feature type="domain" description="RNA polymerase sigma-70 region 2" evidence="6">
    <location>
        <begin position="21"/>
        <end position="86"/>
    </location>
</feature>
<feature type="domain" description="RNA polymerase sigma factor 70 region 4 type 2" evidence="7">
    <location>
        <begin position="122"/>
        <end position="173"/>
    </location>
</feature>
<evidence type="ECO:0000256" key="1">
    <source>
        <dbReference type="ARBA" id="ARBA00010641"/>
    </source>
</evidence>
<reference evidence="8 9" key="1">
    <citation type="journal article" date="2016" name="Environ. Microbiol.">
        <title>Genomic resolution of a cold subsurface aquifer community provides metabolic insights for novel microbes adapted to high CO concentrations.</title>
        <authorList>
            <person name="Probst A.J."/>
            <person name="Castelle C.J."/>
            <person name="Singh A."/>
            <person name="Brown C.T."/>
            <person name="Anantharaman K."/>
            <person name="Sharon I."/>
            <person name="Hug L.A."/>
            <person name="Burstein D."/>
            <person name="Emerson J.B."/>
            <person name="Thomas B.C."/>
            <person name="Banfield J.F."/>
        </authorList>
    </citation>
    <scope>NUCLEOTIDE SEQUENCE [LARGE SCALE GENOMIC DNA]</scope>
    <source>
        <strain evidence="8">CG2_30_54_11</strain>
    </source>
</reference>
<dbReference type="Gene3D" id="1.10.10.10">
    <property type="entry name" value="Winged helix-like DNA-binding domain superfamily/Winged helix DNA-binding domain"/>
    <property type="match status" value="1"/>
</dbReference>
<dbReference type="InterPro" id="IPR014284">
    <property type="entry name" value="RNA_pol_sigma-70_dom"/>
</dbReference>
<dbReference type="GO" id="GO:0006352">
    <property type="term" value="P:DNA-templated transcription initiation"/>
    <property type="evidence" value="ECO:0007669"/>
    <property type="project" value="InterPro"/>
</dbReference>
<dbReference type="EMBL" id="MNZT01000031">
    <property type="protein sequence ID" value="OIP98331.1"/>
    <property type="molecule type" value="Genomic_DNA"/>
</dbReference>
<dbReference type="InterPro" id="IPR036388">
    <property type="entry name" value="WH-like_DNA-bd_sf"/>
</dbReference>
<dbReference type="SUPFAM" id="SSF88946">
    <property type="entry name" value="Sigma2 domain of RNA polymerase sigma factors"/>
    <property type="match status" value="1"/>
</dbReference>
<evidence type="ECO:0000313" key="9">
    <source>
        <dbReference type="Proteomes" id="UP000183245"/>
    </source>
</evidence>
<comment type="caution">
    <text evidence="8">The sequence shown here is derived from an EMBL/GenBank/DDBJ whole genome shotgun (WGS) entry which is preliminary data.</text>
</comment>
<evidence type="ECO:0000256" key="2">
    <source>
        <dbReference type="ARBA" id="ARBA00023015"/>
    </source>
</evidence>
<evidence type="ECO:0000313" key="8">
    <source>
        <dbReference type="EMBL" id="OIP98331.1"/>
    </source>
</evidence>
<sequence>MNDEQLVAAYQQGDQQALISLYDRYIGPVFRFIRKRVATATEAEDLTQDVFLEVCSALSTVVLSKGFRPWLYGIAQNKVKSFWTREYAMPVSSVEALMEDSGWEVPAVETAQSTFSVTEEKLLSELLRLLPENQAQVIYLRFYKEYSRQEVAEALSTSENTVKVWQYRALQTLRDQRIPFIQAVGGLVLRSSFDAGGQA</sequence>
<keyword evidence="5" id="KW-0804">Transcription</keyword>
<dbReference type="InterPro" id="IPR013324">
    <property type="entry name" value="RNA_pol_sigma_r3/r4-like"/>
</dbReference>
<evidence type="ECO:0000256" key="5">
    <source>
        <dbReference type="ARBA" id="ARBA00023163"/>
    </source>
</evidence>
<dbReference type="GO" id="GO:0016987">
    <property type="term" value="F:sigma factor activity"/>
    <property type="evidence" value="ECO:0007669"/>
    <property type="project" value="UniProtKB-KW"/>
</dbReference>
<keyword evidence="3" id="KW-0731">Sigma factor</keyword>
<keyword evidence="4" id="KW-0238">DNA-binding</keyword>
<dbReference type="Gene3D" id="1.10.1740.10">
    <property type="match status" value="1"/>
</dbReference>
<evidence type="ECO:0000256" key="4">
    <source>
        <dbReference type="ARBA" id="ARBA00023125"/>
    </source>
</evidence>
<dbReference type="InterPro" id="IPR013249">
    <property type="entry name" value="RNA_pol_sigma70_r4_t2"/>
</dbReference>
<name>A0A1J5INN5_9BACT</name>
<proteinExistence type="inferred from homology"/>
<comment type="similarity">
    <text evidence="1">Belongs to the sigma-70 factor family. ECF subfamily.</text>
</comment>
<evidence type="ECO:0000259" key="7">
    <source>
        <dbReference type="Pfam" id="PF08281"/>
    </source>
</evidence>
<evidence type="ECO:0000256" key="3">
    <source>
        <dbReference type="ARBA" id="ARBA00023082"/>
    </source>
</evidence>
<dbReference type="Pfam" id="PF08281">
    <property type="entry name" value="Sigma70_r4_2"/>
    <property type="match status" value="1"/>
</dbReference>
<organism evidence="8 9">
    <name type="scientific">Candidatus Wirthbacteria bacterium CG2_30_54_11</name>
    <dbReference type="NCBI Taxonomy" id="1817892"/>
    <lineage>
        <taxon>Bacteria</taxon>
        <taxon>Candidatus Wirthbacteria</taxon>
    </lineage>
</organism>
<dbReference type="Proteomes" id="UP000183245">
    <property type="component" value="Unassembled WGS sequence"/>
</dbReference>
<protein>
    <recommendedName>
        <fullName evidence="10">RNA polymerase sigma factor</fullName>
    </recommendedName>
</protein>
<dbReference type="InterPro" id="IPR007627">
    <property type="entry name" value="RNA_pol_sigma70_r2"/>
</dbReference>
<evidence type="ECO:0008006" key="10">
    <source>
        <dbReference type="Google" id="ProtNLM"/>
    </source>
</evidence>
<gene>
    <name evidence="8" type="ORF">AUK40_01755</name>
</gene>
<evidence type="ECO:0000259" key="6">
    <source>
        <dbReference type="Pfam" id="PF04542"/>
    </source>
</evidence>
<dbReference type="STRING" id="1817892.AUK40_01755"/>
<dbReference type="CDD" id="cd06171">
    <property type="entry name" value="Sigma70_r4"/>
    <property type="match status" value="1"/>
</dbReference>
<dbReference type="Pfam" id="PF04542">
    <property type="entry name" value="Sigma70_r2"/>
    <property type="match status" value="1"/>
</dbReference>
<dbReference type="InterPro" id="IPR039425">
    <property type="entry name" value="RNA_pol_sigma-70-like"/>
</dbReference>
<dbReference type="NCBIfam" id="TIGR02937">
    <property type="entry name" value="sigma70-ECF"/>
    <property type="match status" value="1"/>
</dbReference>